<comment type="cofactor">
    <cofactor evidence="6">
        <name>Mg(2+)</name>
        <dbReference type="ChEBI" id="CHEBI:18420"/>
    </cofactor>
    <text evidence="6">Binds 1 Mg(2+) ion per monomer.</text>
</comment>
<keyword evidence="6" id="KW-0560">Oxidoreductase</keyword>
<dbReference type="Pfam" id="PF04321">
    <property type="entry name" value="RmlD_sub_bind"/>
    <property type="match status" value="1"/>
</dbReference>
<accession>A0ABQ4S412</accession>
<evidence type="ECO:0000259" key="7">
    <source>
        <dbReference type="Pfam" id="PF04321"/>
    </source>
</evidence>
<dbReference type="InterPro" id="IPR036291">
    <property type="entry name" value="NAD(P)-bd_dom_sf"/>
</dbReference>
<reference evidence="8" key="2">
    <citation type="submission" date="2021-08" db="EMBL/GenBank/DDBJ databases">
        <authorList>
            <person name="Tani A."/>
            <person name="Ola A."/>
            <person name="Ogura Y."/>
            <person name="Katsura K."/>
            <person name="Hayashi T."/>
        </authorList>
    </citation>
    <scope>NUCLEOTIDE SEQUENCE</scope>
    <source>
        <strain evidence="8">DSM 19015</strain>
    </source>
</reference>
<comment type="caution">
    <text evidence="8">The sequence shown here is derived from an EMBL/GenBank/DDBJ whole genome shotgun (WGS) entry which is preliminary data.</text>
</comment>
<organism evidence="8 9">
    <name type="scientific">Methylobacterium iners</name>
    <dbReference type="NCBI Taxonomy" id="418707"/>
    <lineage>
        <taxon>Bacteria</taxon>
        <taxon>Pseudomonadati</taxon>
        <taxon>Pseudomonadota</taxon>
        <taxon>Alphaproteobacteria</taxon>
        <taxon>Hyphomicrobiales</taxon>
        <taxon>Methylobacteriaceae</taxon>
        <taxon>Methylobacterium</taxon>
    </lineage>
</organism>
<evidence type="ECO:0000256" key="6">
    <source>
        <dbReference type="RuleBase" id="RU364082"/>
    </source>
</evidence>
<dbReference type="EMBL" id="BPQP01000120">
    <property type="protein sequence ID" value="GJD97868.1"/>
    <property type="molecule type" value="Genomic_DNA"/>
</dbReference>
<dbReference type="PANTHER" id="PTHR10491">
    <property type="entry name" value="DTDP-4-DEHYDRORHAMNOSE REDUCTASE"/>
    <property type="match status" value="1"/>
</dbReference>
<dbReference type="SUPFAM" id="SSF51735">
    <property type="entry name" value="NAD(P)-binding Rossmann-fold domains"/>
    <property type="match status" value="1"/>
</dbReference>
<dbReference type="Gene3D" id="3.40.50.720">
    <property type="entry name" value="NAD(P)-binding Rossmann-like Domain"/>
    <property type="match status" value="1"/>
</dbReference>
<proteinExistence type="inferred from homology"/>
<protein>
    <recommendedName>
        <fullName evidence="4 6">dTDP-4-dehydrorhamnose reductase</fullName>
        <ecNumber evidence="3 6">1.1.1.133</ecNumber>
    </recommendedName>
</protein>
<comment type="catalytic activity">
    <reaction evidence="5 6">
        <text>dTDP-beta-L-rhamnose + NADP(+) = dTDP-4-dehydro-beta-L-rhamnose + NADPH + H(+)</text>
        <dbReference type="Rhea" id="RHEA:21796"/>
        <dbReference type="ChEBI" id="CHEBI:15378"/>
        <dbReference type="ChEBI" id="CHEBI:57510"/>
        <dbReference type="ChEBI" id="CHEBI:57783"/>
        <dbReference type="ChEBI" id="CHEBI:58349"/>
        <dbReference type="ChEBI" id="CHEBI:62830"/>
        <dbReference type="EC" id="1.1.1.133"/>
    </reaction>
</comment>
<dbReference type="InterPro" id="IPR029903">
    <property type="entry name" value="RmlD-like-bd"/>
</dbReference>
<evidence type="ECO:0000256" key="2">
    <source>
        <dbReference type="ARBA" id="ARBA00010944"/>
    </source>
</evidence>
<comment type="function">
    <text evidence="6">Catalyzes the reduction of dTDP-6-deoxy-L-lyxo-4-hexulose to yield dTDP-L-rhamnose.</text>
</comment>
<evidence type="ECO:0000256" key="4">
    <source>
        <dbReference type="ARBA" id="ARBA00017099"/>
    </source>
</evidence>
<evidence type="ECO:0000256" key="1">
    <source>
        <dbReference type="ARBA" id="ARBA00004781"/>
    </source>
</evidence>
<dbReference type="InterPro" id="IPR017853">
    <property type="entry name" value="GH"/>
</dbReference>
<dbReference type="SUPFAM" id="SSF51445">
    <property type="entry name" value="(Trans)glycosidases"/>
    <property type="match status" value="1"/>
</dbReference>
<sequence>MLAVMEAPLELWGGFECTIARIRGRFRDQIAETGHAARMSDLDAAAGLGIRTLRYPALWESVSPKDPDTCDWSWLDARFARMQALDLRPVAGLLHHGSGPRYTSLLDPEMPALLARHAGQVAERYPWIDHFTPVNEPLTTARFSGLYGHWYPHHRTEQAFLRMLVNQCKATVLAMRAIRRATPGAQLVQTEDIGKTFSTRGLATQADYENERRWLSLDLLHGWVDRNHPWHARLVAHGIDPNDLALLRDGDGMPDLIGVNHYLTSERYLDGRISAYPRSLRGGNGRRRYADAEAVRVILPEGSTGPLPRLLEVWERYHRPIAITEVHHGCTRDEQLRWLAETWVAAEQARATGVPVRAVTLWSLLGAVDWNSLLVERAGFYEPGAFDIRAPEPRRTALGRAAASLTQTGAFAHPVLDVPGWWRRETRLYGSGHSQASPQPMRGRAPRALLVVTAPHGYATGLVRICRERGLNPVLAEDDRGSASFAEQIARCDAWGAIDASGLDATALAKRYPGGSFVADAGRAERLAATCAAAGQPFLAFSTDLVFPGRLHRAACERDVPRPAGLSGASALDLERRVRAAHPKALVVRTGALFGEDAPSFAGGILAAGAAGRPLPTRPLEILSAAYLPDLVHAALDLLIDGEYDLWHLVNAGETTWAGLSADLLKAAGLSPLHFLDPVPESRLNTALASERGWIMPTLESAIARYVRAAGFPRTPALRHAAE</sequence>
<keyword evidence="6" id="KW-0521">NADP</keyword>
<name>A0ABQ4S412_9HYPH</name>
<gene>
    <name evidence="8" type="ORF">OCOJLMKI_5107</name>
</gene>
<dbReference type="Gene3D" id="3.20.20.80">
    <property type="entry name" value="Glycosidases"/>
    <property type="match status" value="1"/>
</dbReference>
<comment type="similarity">
    <text evidence="2 6">Belongs to the dTDP-4-dehydrorhamnose reductase family.</text>
</comment>
<dbReference type="InterPro" id="IPR005913">
    <property type="entry name" value="dTDP_dehydrorham_reduct"/>
</dbReference>
<evidence type="ECO:0000256" key="5">
    <source>
        <dbReference type="ARBA" id="ARBA00048200"/>
    </source>
</evidence>
<keyword evidence="9" id="KW-1185">Reference proteome</keyword>
<dbReference type="PANTHER" id="PTHR10491:SF4">
    <property type="entry name" value="METHIONINE ADENOSYLTRANSFERASE 2 SUBUNIT BETA"/>
    <property type="match status" value="1"/>
</dbReference>
<dbReference type="Proteomes" id="UP001055125">
    <property type="component" value="Unassembled WGS sequence"/>
</dbReference>
<feature type="domain" description="RmlD-like substrate binding" evidence="7">
    <location>
        <begin position="520"/>
        <end position="686"/>
    </location>
</feature>
<reference evidence="8" key="1">
    <citation type="journal article" date="2021" name="Front. Microbiol.">
        <title>Comprehensive Comparative Genomics and Phenotyping of Methylobacterium Species.</title>
        <authorList>
            <person name="Alessa O."/>
            <person name="Ogura Y."/>
            <person name="Fujitani Y."/>
            <person name="Takami H."/>
            <person name="Hayashi T."/>
            <person name="Sahin N."/>
            <person name="Tani A."/>
        </authorList>
    </citation>
    <scope>NUCLEOTIDE SEQUENCE</scope>
    <source>
        <strain evidence="8">DSM 19015</strain>
    </source>
</reference>
<evidence type="ECO:0000313" key="9">
    <source>
        <dbReference type="Proteomes" id="UP001055125"/>
    </source>
</evidence>
<comment type="pathway">
    <text evidence="1 6">Carbohydrate biosynthesis; dTDP-L-rhamnose biosynthesis.</text>
</comment>
<evidence type="ECO:0000256" key="3">
    <source>
        <dbReference type="ARBA" id="ARBA00012929"/>
    </source>
</evidence>
<dbReference type="EC" id="1.1.1.133" evidence="3 6"/>
<evidence type="ECO:0000313" key="8">
    <source>
        <dbReference type="EMBL" id="GJD97868.1"/>
    </source>
</evidence>